<feature type="region of interest" description="Disordered" evidence="1">
    <location>
        <begin position="120"/>
        <end position="150"/>
    </location>
</feature>
<evidence type="ECO:0000313" key="2">
    <source>
        <dbReference type="Proteomes" id="UP000046392"/>
    </source>
</evidence>
<feature type="compositionally biased region" description="Basic and acidic residues" evidence="1">
    <location>
        <begin position="120"/>
        <end position="132"/>
    </location>
</feature>
<keyword evidence="2" id="KW-1185">Reference proteome</keyword>
<dbReference type="Proteomes" id="UP000046392">
    <property type="component" value="Unplaced"/>
</dbReference>
<sequence length="379" mass="43910">MSNKKELCVKFNPNHIRGLFDDSSECSSICSVKTQNSVRTQNSVETRSSFAGKKSQERENIAENVVDKVPKRRGRPRKKRFEELENSPEFYESRIEENEKKKSRNSSFANFLSVLENKENDSKKNEIDKNSRNEGSTAIEPNKKYPTNNNIMDTNTLLQSRGDDISTVEEVLKESGGKLNNNEVFNLIKSINFDLQNIKNDMGNLKNTVEEKFNSIENETKTILSLIDEIKISIDDMVEEKKNKRKRNIVSGFYHVADDDKSFIHDLEESYIEGLVFQMRRYFDDNNSKFKINDGRLKEFLNHDDIKKTAITYLKDTGKFCKFIADILIPEEIILKYYFPTKHGRRGKDMIFDKSVIDVFTSSAMYLGLAIIVESKQYV</sequence>
<reference evidence="3" key="1">
    <citation type="submission" date="2017-02" db="UniProtKB">
        <authorList>
            <consortium name="WormBaseParasite"/>
        </authorList>
    </citation>
    <scope>IDENTIFICATION</scope>
</reference>
<dbReference type="AlphaFoldDB" id="A0A0N5B1R3"/>
<evidence type="ECO:0000256" key="1">
    <source>
        <dbReference type="SAM" id="MobiDB-lite"/>
    </source>
</evidence>
<name>A0A0N5B1R3_STREA</name>
<dbReference type="WBParaSite" id="SPAL_0000001700.1">
    <property type="protein sequence ID" value="SPAL_0000001700.1"/>
    <property type="gene ID" value="SPAL_0000001700"/>
</dbReference>
<proteinExistence type="predicted"/>
<protein>
    <submittedName>
        <fullName evidence="3">Uncharacterized protein</fullName>
    </submittedName>
</protein>
<evidence type="ECO:0000313" key="3">
    <source>
        <dbReference type="WBParaSite" id="SPAL_0000001700.1"/>
    </source>
</evidence>
<accession>A0A0N5B1R3</accession>
<organism evidence="2 3">
    <name type="scientific">Strongyloides papillosus</name>
    <name type="common">Intestinal threadworm</name>
    <dbReference type="NCBI Taxonomy" id="174720"/>
    <lineage>
        <taxon>Eukaryota</taxon>
        <taxon>Metazoa</taxon>
        <taxon>Ecdysozoa</taxon>
        <taxon>Nematoda</taxon>
        <taxon>Chromadorea</taxon>
        <taxon>Rhabditida</taxon>
        <taxon>Tylenchina</taxon>
        <taxon>Panagrolaimomorpha</taxon>
        <taxon>Strongyloidoidea</taxon>
        <taxon>Strongyloididae</taxon>
        <taxon>Strongyloides</taxon>
    </lineage>
</organism>